<keyword evidence="1" id="KW-0812">Transmembrane</keyword>
<dbReference type="GO" id="GO:0016491">
    <property type="term" value="F:oxidoreductase activity"/>
    <property type="evidence" value="ECO:0007669"/>
    <property type="project" value="UniProtKB-KW"/>
</dbReference>
<protein>
    <submittedName>
        <fullName evidence="2">Tryptophan halogenase family protein</fullName>
        <ecNumber evidence="2">1.14.19.-</ecNumber>
    </submittedName>
</protein>
<sequence length="504" mass="54736">MTTEPRPTGPDSTADALRRIVIVGGGTAGWMAAAAFARFLGPRMTITLVESDAIGTVGVGEATIPGIRTFNAGLGIDEADFLRATGGSYKLGIEFVDWGVPGERYVHAFGEIGPSLGLIGFVPYWQRWRAAGGALDLWDFSAAALAARAGRFAPPQGATPLAWAYHFDASLYAAYLRRRAEGQGVVRREGRIVEVLRDGEGGDITAVRLDGGDTVAGDLFVDCSGFVGLLIERSLASGYEDWTHWLPCDRALAVPSERAAQIIPLTRSTAKVAGWQWRIPLQHRTGNGLVYASAHLSDECAADTLMAGLDTPAIGDPRPIRFTTGMRRTQWSRNCVALGLAAGFVEPLESTSIHLIQQGIAELLRLMPATRDWAAERAQFNRRMRFEFESVRDFVMLHYHATRREGPLWEACRSMTLPDTLAARLDLYRSGGRVIRFDEELFSPVAWTQVLHGQGIAPRGWHPIANAASDAEVSAAMTRAAREAAALAASLPDHTAWLERLSVS</sequence>
<evidence type="ECO:0000313" key="2">
    <source>
        <dbReference type="EMBL" id="MFD1786511.1"/>
    </source>
</evidence>
<feature type="transmembrane region" description="Helical" evidence="1">
    <location>
        <begin position="20"/>
        <end position="40"/>
    </location>
</feature>
<keyword evidence="3" id="KW-1185">Reference proteome</keyword>
<dbReference type="InterPro" id="IPR033856">
    <property type="entry name" value="Trp_halogen"/>
</dbReference>
<reference evidence="3" key="1">
    <citation type="journal article" date="2019" name="Int. J. Syst. Evol. Microbiol.">
        <title>The Global Catalogue of Microorganisms (GCM) 10K type strain sequencing project: providing services to taxonomists for standard genome sequencing and annotation.</title>
        <authorList>
            <consortium name="The Broad Institute Genomics Platform"/>
            <consortium name="The Broad Institute Genome Sequencing Center for Infectious Disease"/>
            <person name="Wu L."/>
            <person name="Ma J."/>
        </authorList>
    </citation>
    <scope>NUCLEOTIDE SEQUENCE [LARGE SCALE GENOMIC DNA]</scope>
    <source>
        <strain evidence="3">Q85</strain>
    </source>
</reference>
<evidence type="ECO:0000256" key="1">
    <source>
        <dbReference type="SAM" id="Phobius"/>
    </source>
</evidence>
<dbReference type="EMBL" id="JBHUFC010000002">
    <property type="protein sequence ID" value="MFD1786511.1"/>
    <property type="molecule type" value="Genomic_DNA"/>
</dbReference>
<dbReference type="RefSeq" id="WP_380938578.1">
    <property type="nucleotide sequence ID" value="NZ_JBHUFC010000002.1"/>
</dbReference>
<dbReference type="PANTHER" id="PTHR43747">
    <property type="entry name" value="FAD-BINDING PROTEIN"/>
    <property type="match status" value="1"/>
</dbReference>
<dbReference type="Pfam" id="PF04820">
    <property type="entry name" value="Trp_halogenase"/>
    <property type="match status" value="1"/>
</dbReference>
<dbReference type="InterPro" id="IPR036188">
    <property type="entry name" value="FAD/NAD-bd_sf"/>
</dbReference>
<keyword evidence="2" id="KW-0560">Oxidoreductase</keyword>
<keyword evidence="1" id="KW-1133">Transmembrane helix</keyword>
<evidence type="ECO:0000313" key="3">
    <source>
        <dbReference type="Proteomes" id="UP001597283"/>
    </source>
</evidence>
<dbReference type="SUPFAM" id="SSF51905">
    <property type="entry name" value="FAD/NAD(P)-binding domain"/>
    <property type="match status" value="1"/>
</dbReference>
<keyword evidence="1" id="KW-0472">Membrane</keyword>
<dbReference type="PANTHER" id="PTHR43747:SF4">
    <property type="entry name" value="FLAVIN-DEPENDENT TRYPTOPHAN HALOGENASE"/>
    <property type="match status" value="1"/>
</dbReference>
<dbReference type="Proteomes" id="UP001597283">
    <property type="component" value="Unassembled WGS sequence"/>
</dbReference>
<gene>
    <name evidence="2" type="ORF">ACFSC3_02885</name>
</gene>
<name>A0ABW4N8X5_9SPHN</name>
<dbReference type="Gene3D" id="3.50.50.60">
    <property type="entry name" value="FAD/NAD(P)-binding domain"/>
    <property type="match status" value="1"/>
</dbReference>
<dbReference type="InterPro" id="IPR006905">
    <property type="entry name" value="Flavin_halogenase"/>
</dbReference>
<dbReference type="PIRSF" id="PIRSF011396">
    <property type="entry name" value="Trp_halogenase"/>
    <property type="match status" value="1"/>
</dbReference>
<dbReference type="EC" id="1.14.19.-" evidence="2"/>
<accession>A0ABW4N8X5</accession>
<proteinExistence type="predicted"/>
<organism evidence="2 3">
    <name type="scientific">Sphingomonas floccifaciens</name>
    <dbReference type="NCBI Taxonomy" id="1844115"/>
    <lineage>
        <taxon>Bacteria</taxon>
        <taxon>Pseudomonadati</taxon>
        <taxon>Pseudomonadota</taxon>
        <taxon>Alphaproteobacteria</taxon>
        <taxon>Sphingomonadales</taxon>
        <taxon>Sphingomonadaceae</taxon>
        <taxon>Sphingomonas</taxon>
    </lineage>
</organism>
<dbReference type="InterPro" id="IPR050816">
    <property type="entry name" value="Flavin-dep_Halogenase_NPB"/>
</dbReference>
<comment type="caution">
    <text evidence="2">The sequence shown here is derived from an EMBL/GenBank/DDBJ whole genome shotgun (WGS) entry which is preliminary data.</text>
</comment>